<accession>A0A6C0IB34</accession>
<organism evidence="1">
    <name type="scientific">viral metagenome</name>
    <dbReference type="NCBI Taxonomy" id="1070528"/>
    <lineage>
        <taxon>unclassified sequences</taxon>
        <taxon>metagenomes</taxon>
        <taxon>organismal metagenomes</taxon>
    </lineage>
</organism>
<sequence length="74" mass="8858">MIMIKEYIDKCNMNAKQKLAGKQYDILSNSTKDELFYLYYSKCLCNAYIKCIKREEDPTNTCDKLVDEYMKTYK</sequence>
<name>A0A6C0IB34_9ZZZZ</name>
<dbReference type="EMBL" id="MN740153">
    <property type="protein sequence ID" value="QHT90238.1"/>
    <property type="molecule type" value="Genomic_DNA"/>
</dbReference>
<proteinExistence type="predicted"/>
<reference evidence="1" key="1">
    <citation type="journal article" date="2020" name="Nature">
        <title>Giant virus diversity and host interactions through global metagenomics.</title>
        <authorList>
            <person name="Schulz F."/>
            <person name="Roux S."/>
            <person name="Paez-Espino D."/>
            <person name="Jungbluth S."/>
            <person name="Walsh D.A."/>
            <person name="Denef V.J."/>
            <person name="McMahon K.D."/>
            <person name="Konstantinidis K.T."/>
            <person name="Eloe-Fadrosh E.A."/>
            <person name="Kyrpides N.C."/>
            <person name="Woyke T."/>
        </authorList>
    </citation>
    <scope>NUCLEOTIDE SEQUENCE</scope>
    <source>
        <strain evidence="1">GVMAG-M-3300023184-68</strain>
    </source>
</reference>
<protein>
    <submittedName>
        <fullName evidence="1">Uncharacterized protein</fullName>
    </submittedName>
</protein>
<dbReference type="AlphaFoldDB" id="A0A6C0IB34"/>
<evidence type="ECO:0000313" key="1">
    <source>
        <dbReference type="EMBL" id="QHT90238.1"/>
    </source>
</evidence>